<accession>A0AC59HKJ6</accession>
<reference evidence="1" key="1">
    <citation type="submission" date="2022-08" db="EMBL/GenBank/DDBJ databases">
        <title>Molecular epidemiological analysis of five strains of VanD-type vancomycin-resistant Enterococcus faecalis.</title>
        <authorList>
            <person name="Mimura K."/>
            <person name="Hashimoto Y."/>
            <person name="Tomita H."/>
        </authorList>
    </citation>
    <scope>NUCLEOTIDE SEQUENCE</scope>
    <source>
        <strain evidence="1">SVR2332</strain>
    </source>
</reference>
<evidence type="ECO:0000313" key="1">
    <source>
        <dbReference type="EMBL" id="BDQ60132.1"/>
    </source>
</evidence>
<sequence length="54" mass="5909">MFLANAPITGIETYAKPEVEGIRKDKPKYKTKAPMTNKTGESPCNKPAALSKDK</sequence>
<name>A0AC59HKJ6_ENTFL</name>
<gene>
    <name evidence="1" type="ORF">EfsSVR2332_02100</name>
</gene>
<organism evidence="1 2">
    <name type="scientific">Enterococcus faecalis</name>
    <name type="common">Streptococcus faecalis</name>
    <dbReference type="NCBI Taxonomy" id="1351"/>
    <lineage>
        <taxon>Bacteria</taxon>
        <taxon>Bacillati</taxon>
        <taxon>Bacillota</taxon>
        <taxon>Bacilli</taxon>
        <taxon>Lactobacillales</taxon>
        <taxon>Enterococcaceae</taxon>
        <taxon>Enterococcus</taxon>
    </lineage>
</organism>
<proteinExistence type="predicted"/>
<dbReference type="Proteomes" id="UP001317613">
    <property type="component" value="Chromosome"/>
</dbReference>
<evidence type="ECO:0000313" key="2">
    <source>
        <dbReference type="Proteomes" id="UP001317613"/>
    </source>
</evidence>
<dbReference type="EMBL" id="AP026729">
    <property type="protein sequence ID" value="BDQ60132.1"/>
    <property type="molecule type" value="Genomic_DNA"/>
</dbReference>
<protein>
    <submittedName>
        <fullName evidence="1">Uncharacterized protein</fullName>
    </submittedName>
</protein>